<organism evidence="1 2">
    <name type="scientific">Ignelater luminosus</name>
    <name type="common">Cucubano</name>
    <name type="synonym">Pyrophorus luminosus</name>
    <dbReference type="NCBI Taxonomy" id="2038154"/>
    <lineage>
        <taxon>Eukaryota</taxon>
        <taxon>Metazoa</taxon>
        <taxon>Ecdysozoa</taxon>
        <taxon>Arthropoda</taxon>
        <taxon>Hexapoda</taxon>
        <taxon>Insecta</taxon>
        <taxon>Pterygota</taxon>
        <taxon>Neoptera</taxon>
        <taxon>Endopterygota</taxon>
        <taxon>Coleoptera</taxon>
        <taxon>Polyphaga</taxon>
        <taxon>Elateriformia</taxon>
        <taxon>Elateroidea</taxon>
        <taxon>Elateridae</taxon>
        <taxon>Agrypninae</taxon>
        <taxon>Pyrophorini</taxon>
        <taxon>Ignelater</taxon>
    </lineage>
</organism>
<dbReference type="Gene3D" id="3.30.420.10">
    <property type="entry name" value="Ribonuclease H-like superfamily/Ribonuclease H"/>
    <property type="match status" value="1"/>
</dbReference>
<protein>
    <submittedName>
        <fullName evidence="1">Uncharacterized protein</fullName>
    </submittedName>
</protein>
<comment type="caution">
    <text evidence="1">The sequence shown here is derived from an EMBL/GenBank/DDBJ whole genome shotgun (WGS) entry which is preliminary data.</text>
</comment>
<dbReference type="InterPro" id="IPR052709">
    <property type="entry name" value="Transposase-MT_Hybrid"/>
</dbReference>
<proteinExistence type="predicted"/>
<dbReference type="EMBL" id="VTPC01004260">
    <property type="protein sequence ID" value="KAF2897355.1"/>
    <property type="molecule type" value="Genomic_DNA"/>
</dbReference>
<keyword evidence="2" id="KW-1185">Reference proteome</keyword>
<dbReference type="Proteomes" id="UP000801492">
    <property type="component" value="Unassembled WGS sequence"/>
</dbReference>
<dbReference type="InterPro" id="IPR036397">
    <property type="entry name" value="RNaseH_sf"/>
</dbReference>
<reference evidence="1" key="1">
    <citation type="submission" date="2019-08" db="EMBL/GenBank/DDBJ databases">
        <title>The genome of the North American firefly Photinus pyralis.</title>
        <authorList>
            <consortium name="Photinus pyralis genome working group"/>
            <person name="Fallon T.R."/>
            <person name="Sander Lower S.E."/>
            <person name="Weng J.-K."/>
        </authorList>
    </citation>
    <scope>NUCLEOTIDE SEQUENCE</scope>
    <source>
        <strain evidence="1">TRF0915ILg1</strain>
        <tissue evidence="1">Whole body</tissue>
    </source>
</reference>
<evidence type="ECO:0000313" key="1">
    <source>
        <dbReference type="EMBL" id="KAF2897355.1"/>
    </source>
</evidence>
<dbReference type="AlphaFoldDB" id="A0A8K0DAJ5"/>
<dbReference type="PANTHER" id="PTHR46060:SF3">
    <property type="entry name" value="PROTEIN GVQW3"/>
    <property type="match status" value="1"/>
</dbReference>
<gene>
    <name evidence="1" type="ORF">ILUMI_08820</name>
</gene>
<dbReference type="GO" id="GO:0003676">
    <property type="term" value="F:nucleic acid binding"/>
    <property type="evidence" value="ECO:0007669"/>
    <property type="project" value="InterPro"/>
</dbReference>
<dbReference type="PANTHER" id="PTHR46060">
    <property type="entry name" value="MARINER MOS1 TRANSPOSASE-LIKE PROTEIN"/>
    <property type="match status" value="1"/>
</dbReference>
<dbReference type="OrthoDB" id="10065579at2759"/>
<sequence>MLALTSPVRPSSSPGSAPSGYYFLPELKKYLAGSRFSDDGEMKEAVQRFLKDMAASWYDMGIQKRPQRLQKCFDRNADYVEK</sequence>
<name>A0A8K0DAJ5_IGNLU</name>
<evidence type="ECO:0000313" key="2">
    <source>
        <dbReference type="Proteomes" id="UP000801492"/>
    </source>
</evidence>
<accession>A0A8K0DAJ5</accession>